<dbReference type="Pfam" id="PF01812">
    <property type="entry name" value="5-FTHF_cyc-lig"/>
    <property type="match status" value="1"/>
</dbReference>
<comment type="catalytic activity">
    <reaction evidence="4 7">
        <text>(6S)-5-formyl-5,6,7,8-tetrahydrofolate + ATP = (6R)-5,10-methenyltetrahydrofolate + ADP + phosphate</text>
        <dbReference type="Rhea" id="RHEA:10488"/>
        <dbReference type="ChEBI" id="CHEBI:30616"/>
        <dbReference type="ChEBI" id="CHEBI:43474"/>
        <dbReference type="ChEBI" id="CHEBI:57455"/>
        <dbReference type="ChEBI" id="CHEBI:57457"/>
        <dbReference type="ChEBI" id="CHEBI:456216"/>
        <dbReference type="EC" id="6.3.3.2"/>
    </reaction>
</comment>
<dbReference type="EC" id="6.3.3.2" evidence="5 7"/>
<dbReference type="GO" id="GO:0046872">
    <property type="term" value="F:metal ion binding"/>
    <property type="evidence" value="ECO:0007669"/>
    <property type="project" value="UniProtKB-KW"/>
</dbReference>
<dbReference type="OrthoDB" id="2015992at2759"/>
<dbReference type="InterPro" id="IPR024185">
    <property type="entry name" value="FTHF_cligase-like_sf"/>
</dbReference>
<dbReference type="GO" id="GO:0005524">
    <property type="term" value="F:ATP binding"/>
    <property type="evidence" value="ECO:0007669"/>
    <property type="project" value="UniProtKB-KW"/>
</dbReference>
<keyword evidence="7" id="KW-0479">Metal-binding</keyword>
<keyword evidence="7" id="KW-0460">Magnesium</keyword>
<dbReference type="GO" id="GO:0030272">
    <property type="term" value="F:5-formyltetrahydrofolate cyclo-ligase activity"/>
    <property type="evidence" value="ECO:0007669"/>
    <property type="project" value="UniProtKB-EC"/>
</dbReference>
<dbReference type="PIRSF" id="PIRSF006806">
    <property type="entry name" value="FTHF_cligase"/>
    <property type="match status" value="1"/>
</dbReference>
<dbReference type="Gene3D" id="3.40.50.10420">
    <property type="entry name" value="NagB/RpiA/CoA transferase-like"/>
    <property type="match status" value="1"/>
</dbReference>
<dbReference type="EMBL" id="JABCKI010000008">
    <property type="protein sequence ID" value="KAG5654435.1"/>
    <property type="molecule type" value="Genomic_DNA"/>
</dbReference>
<comment type="caution">
    <text evidence="8">The sequence shown here is derived from an EMBL/GenBank/DDBJ whole genome shotgun (WGS) entry which is preliminary data.</text>
</comment>
<evidence type="ECO:0000313" key="8">
    <source>
        <dbReference type="EMBL" id="KAG5654435.1"/>
    </source>
</evidence>
<sequence>MPSGEVDTSSLQSEILARGKSLFVPKITSKHGDMDFLKVYGVEDLDSFPSGLWGIREPDDKWQGSPRQAGRKIFLFHPSSDTLLDIILVPGVAFDKSFSRLGHGKGYYDRFIASYSANGKPRPLLVALSLREQILEAGAVPVDEHDWKMDLIVTSDAVLRR</sequence>
<dbReference type="GO" id="GO:0009396">
    <property type="term" value="P:folic acid-containing compound biosynthetic process"/>
    <property type="evidence" value="ECO:0007669"/>
    <property type="project" value="TreeGrafter"/>
</dbReference>
<reference evidence="8" key="2">
    <citation type="submission" date="2021-10" db="EMBL/GenBank/DDBJ databases">
        <title>Phylogenomics reveals ancestral predisposition of the termite-cultivated fungus Termitomyces towards a domesticated lifestyle.</title>
        <authorList>
            <person name="Auxier B."/>
            <person name="Grum-Grzhimaylo A."/>
            <person name="Cardenas M.E."/>
            <person name="Lodge J.D."/>
            <person name="Laessoe T."/>
            <person name="Pedersen O."/>
            <person name="Smith M.E."/>
            <person name="Kuyper T.W."/>
            <person name="Franco-Molano E.A."/>
            <person name="Baroni T.J."/>
            <person name="Aanen D.K."/>
        </authorList>
    </citation>
    <scope>NUCLEOTIDE SEQUENCE</scope>
    <source>
        <strain evidence="8">D49</strain>
    </source>
</reference>
<evidence type="ECO:0000256" key="1">
    <source>
        <dbReference type="ARBA" id="ARBA00010638"/>
    </source>
</evidence>
<comment type="similarity">
    <text evidence="1 7">Belongs to the 5-formyltetrahydrofolate cyclo-ligase family.</text>
</comment>
<reference evidence="8" key="1">
    <citation type="submission" date="2021-02" db="EMBL/GenBank/DDBJ databases">
        <authorList>
            <person name="Nieuwenhuis M."/>
            <person name="Van De Peppel L.J.J."/>
        </authorList>
    </citation>
    <scope>NUCLEOTIDE SEQUENCE</scope>
    <source>
        <strain evidence="8">D49</strain>
    </source>
</reference>
<keyword evidence="2 6" id="KW-0547">Nucleotide-binding</keyword>
<evidence type="ECO:0000256" key="2">
    <source>
        <dbReference type="ARBA" id="ARBA00022741"/>
    </source>
</evidence>
<dbReference type="Proteomes" id="UP000717328">
    <property type="component" value="Unassembled WGS sequence"/>
</dbReference>
<dbReference type="PANTHER" id="PTHR23407:SF1">
    <property type="entry name" value="5-FORMYLTETRAHYDROFOLATE CYCLO-LIGASE"/>
    <property type="match status" value="1"/>
</dbReference>
<evidence type="ECO:0000256" key="4">
    <source>
        <dbReference type="ARBA" id="ARBA00036539"/>
    </source>
</evidence>
<organism evidence="8 9">
    <name type="scientific">Sphagnurus paluster</name>
    <dbReference type="NCBI Taxonomy" id="117069"/>
    <lineage>
        <taxon>Eukaryota</taxon>
        <taxon>Fungi</taxon>
        <taxon>Dikarya</taxon>
        <taxon>Basidiomycota</taxon>
        <taxon>Agaricomycotina</taxon>
        <taxon>Agaricomycetes</taxon>
        <taxon>Agaricomycetidae</taxon>
        <taxon>Agaricales</taxon>
        <taxon>Tricholomatineae</taxon>
        <taxon>Lyophyllaceae</taxon>
        <taxon>Sphagnurus</taxon>
    </lineage>
</organism>
<dbReference type="SUPFAM" id="SSF100950">
    <property type="entry name" value="NagB/RpiA/CoA transferase-like"/>
    <property type="match status" value="1"/>
</dbReference>
<keyword evidence="3 6" id="KW-0067">ATP-binding</keyword>
<dbReference type="PANTHER" id="PTHR23407">
    <property type="entry name" value="ATPASE INHIBITOR/5-FORMYLTETRAHYDROFOLATE CYCLO-LIGASE"/>
    <property type="match status" value="1"/>
</dbReference>
<evidence type="ECO:0000256" key="3">
    <source>
        <dbReference type="ARBA" id="ARBA00022840"/>
    </source>
</evidence>
<name>A0A9P7KN34_9AGAR</name>
<protein>
    <recommendedName>
        <fullName evidence="5 7">5-formyltetrahydrofolate cyclo-ligase</fullName>
        <ecNumber evidence="5 7">6.3.3.2</ecNumber>
    </recommendedName>
</protein>
<gene>
    <name evidence="8" type="ORF">H0H81_002624</name>
</gene>
<evidence type="ECO:0000256" key="6">
    <source>
        <dbReference type="PIRSR" id="PIRSR006806-1"/>
    </source>
</evidence>
<dbReference type="NCBIfam" id="TIGR02727">
    <property type="entry name" value="MTHFS_bact"/>
    <property type="match status" value="1"/>
</dbReference>
<dbReference type="InterPro" id="IPR002698">
    <property type="entry name" value="FTHF_cligase"/>
</dbReference>
<proteinExistence type="inferred from homology"/>
<feature type="binding site" evidence="6">
    <location>
        <position position="5"/>
    </location>
    <ligand>
        <name>substrate</name>
    </ligand>
</feature>
<dbReference type="AlphaFoldDB" id="A0A9P7KN34"/>
<dbReference type="GO" id="GO:0035999">
    <property type="term" value="P:tetrahydrofolate interconversion"/>
    <property type="evidence" value="ECO:0007669"/>
    <property type="project" value="TreeGrafter"/>
</dbReference>
<evidence type="ECO:0000256" key="5">
    <source>
        <dbReference type="ARBA" id="ARBA00038966"/>
    </source>
</evidence>
<dbReference type="InterPro" id="IPR037171">
    <property type="entry name" value="NagB/RpiA_transferase-like"/>
</dbReference>
<comment type="cofactor">
    <cofactor evidence="7">
        <name>Mg(2+)</name>
        <dbReference type="ChEBI" id="CHEBI:18420"/>
    </cofactor>
</comment>
<dbReference type="GO" id="GO:0005739">
    <property type="term" value="C:mitochondrion"/>
    <property type="evidence" value="ECO:0007669"/>
    <property type="project" value="TreeGrafter"/>
</dbReference>
<accession>A0A9P7KN34</accession>
<evidence type="ECO:0000313" key="9">
    <source>
        <dbReference type="Proteomes" id="UP000717328"/>
    </source>
</evidence>
<keyword evidence="9" id="KW-1185">Reference proteome</keyword>
<evidence type="ECO:0000256" key="7">
    <source>
        <dbReference type="RuleBase" id="RU361279"/>
    </source>
</evidence>
<feature type="binding site" evidence="6">
    <location>
        <begin position="100"/>
        <end position="108"/>
    </location>
    <ligand>
        <name>ATP</name>
        <dbReference type="ChEBI" id="CHEBI:30616"/>
    </ligand>
</feature>